<keyword evidence="4" id="KW-1185">Reference proteome</keyword>
<dbReference type="Proteomes" id="UP000230233">
    <property type="component" value="Chromosome X"/>
</dbReference>
<feature type="chain" id="PRO_5013767980" evidence="2">
    <location>
        <begin position="32"/>
        <end position="236"/>
    </location>
</feature>
<name>A0A2G5SK25_9PELO</name>
<organism evidence="3 4">
    <name type="scientific">Caenorhabditis nigoni</name>
    <dbReference type="NCBI Taxonomy" id="1611254"/>
    <lineage>
        <taxon>Eukaryota</taxon>
        <taxon>Metazoa</taxon>
        <taxon>Ecdysozoa</taxon>
        <taxon>Nematoda</taxon>
        <taxon>Chromadorea</taxon>
        <taxon>Rhabditida</taxon>
        <taxon>Rhabditina</taxon>
        <taxon>Rhabditomorpha</taxon>
        <taxon>Rhabditoidea</taxon>
        <taxon>Rhabditidae</taxon>
        <taxon>Peloderinae</taxon>
        <taxon>Caenorhabditis</taxon>
    </lineage>
</organism>
<accession>A0A2G5SK25</accession>
<evidence type="ECO:0000256" key="1">
    <source>
        <dbReference type="SAM" id="Phobius"/>
    </source>
</evidence>
<reference evidence="4" key="1">
    <citation type="submission" date="2017-10" db="EMBL/GenBank/DDBJ databases">
        <title>Rapid genome shrinkage in a self-fertile nematode reveals novel sperm competition proteins.</title>
        <authorList>
            <person name="Yin D."/>
            <person name="Schwarz E.M."/>
            <person name="Thomas C.G."/>
            <person name="Felde R.L."/>
            <person name="Korf I.F."/>
            <person name="Cutter A.D."/>
            <person name="Schartner C.M."/>
            <person name="Ralston E.J."/>
            <person name="Meyer B.J."/>
            <person name="Haag E.S."/>
        </authorList>
    </citation>
    <scope>NUCLEOTIDE SEQUENCE [LARGE SCALE GENOMIC DNA]</scope>
    <source>
        <strain evidence="4">JU1422</strain>
    </source>
</reference>
<evidence type="ECO:0000313" key="4">
    <source>
        <dbReference type="Proteomes" id="UP000230233"/>
    </source>
</evidence>
<feature type="signal peptide" evidence="2">
    <location>
        <begin position="1"/>
        <end position="31"/>
    </location>
</feature>
<dbReference type="OrthoDB" id="5812721at2759"/>
<keyword evidence="1" id="KW-0472">Membrane</keyword>
<evidence type="ECO:0000313" key="3">
    <source>
        <dbReference type="EMBL" id="PIC15221.1"/>
    </source>
</evidence>
<sequence>MQTFVIVAVNSKRTRIEMRFLAVLIVPLVLAEICPMEKHAICNSGHLACVCSVIQEDEAPVPEVSCNALIARDLETGNFPVVSVEFNLKNSAEALEDFPEEAFRDKISSSLRVDEEDIVILRASCLGEEDSITVQFVIQKKDTNSSALPFAIEDLIDAESITTRMKAMGHLDQIANLDVDTIEFTEELVDLEFNPSNIELIFKAFLLGLTFGFFFFLGVWKLMKKGDEYTDDLQKA</sequence>
<keyword evidence="1" id="KW-0812">Transmembrane</keyword>
<dbReference type="AlphaFoldDB" id="A0A2G5SK25"/>
<dbReference type="EMBL" id="PDUG01000006">
    <property type="protein sequence ID" value="PIC15221.1"/>
    <property type="molecule type" value="Genomic_DNA"/>
</dbReference>
<gene>
    <name evidence="3" type="primary">Cni-F13C5.5</name>
    <name evidence="3" type="synonym">Cnig_chr_X.g22281</name>
    <name evidence="3" type="ORF">B9Z55_022281</name>
</gene>
<comment type="caution">
    <text evidence="3">The sequence shown here is derived from an EMBL/GenBank/DDBJ whole genome shotgun (WGS) entry which is preliminary data.</text>
</comment>
<proteinExistence type="predicted"/>
<keyword evidence="2" id="KW-0732">Signal</keyword>
<protein>
    <submittedName>
        <fullName evidence="3">Uncharacterized protein</fullName>
    </submittedName>
</protein>
<keyword evidence="1" id="KW-1133">Transmembrane helix</keyword>
<evidence type="ECO:0000256" key="2">
    <source>
        <dbReference type="SAM" id="SignalP"/>
    </source>
</evidence>
<feature type="transmembrane region" description="Helical" evidence="1">
    <location>
        <begin position="200"/>
        <end position="220"/>
    </location>
</feature>